<proteinExistence type="predicted"/>
<dbReference type="AlphaFoldDB" id="A0A7X0NJS5"/>
<evidence type="ECO:0000313" key="4">
    <source>
        <dbReference type="Proteomes" id="UP000537141"/>
    </source>
</evidence>
<evidence type="ECO:0000259" key="2">
    <source>
        <dbReference type="Pfam" id="PF13511"/>
    </source>
</evidence>
<dbReference type="RefSeq" id="WP_221435261.1">
    <property type="nucleotide sequence ID" value="NZ_AP027362.1"/>
</dbReference>
<comment type="caution">
    <text evidence="3">The sequence shown here is derived from an EMBL/GenBank/DDBJ whole genome shotgun (WGS) entry which is preliminary data.</text>
</comment>
<protein>
    <recommendedName>
        <fullName evidence="2">DUF4124 domain-containing protein</fullName>
    </recommendedName>
</protein>
<dbReference type="Proteomes" id="UP000537141">
    <property type="component" value="Unassembled WGS sequence"/>
</dbReference>
<dbReference type="Pfam" id="PF13511">
    <property type="entry name" value="DUF4124"/>
    <property type="match status" value="1"/>
</dbReference>
<reference evidence="3 4" key="1">
    <citation type="submission" date="2020-08" db="EMBL/GenBank/DDBJ databases">
        <title>Genomic Encyclopedia of Type Strains, Phase IV (KMG-IV): sequencing the most valuable type-strain genomes for metagenomic binning, comparative biology and taxonomic classification.</title>
        <authorList>
            <person name="Goeker M."/>
        </authorList>
    </citation>
    <scope>NUCLEOTIDE SEQUENCE [LARGE SCALE GENOMIC DNA]</scope>
    <source>
        <strain evidence="3 4">DSM 26287</strain>
    </source>
</reference>
<sequence length="175" mass="19525">MTLFTRFIFIAIFSAFCAEVDAGSTKVYVWRNAEGILVYSDSPKPGAEEVTVQNPNISNSSIDTSILDITPKVVESNYEVEIIQPVNNATIRDNTGSVYVSGRIKPIFKRGLKISLLIDGKPYLEPQSHSMFVLRDIERGEHQIQMNLLDDKGKIIASSTPITFYMHRASVIKAN</sequence>
<name>A0A7X0NJS5_9GAMM</name>
<feature type="signal peptide" evidence="1">
    <location>
        <begin position="1"/>
        <end position="17"/>
    </location>
</feature>
<dbReference type="EMBL" id="JACHHU010000034">
    <property type="protein sequence ID" value="MBB6544688.1"/>
    <property type="molecule type" value="Genomic_DNA"/>
</dbReference>
<keyword evidence="1" id="KW-0732">Signal</keyword>
<feature type="chain" id="PRO_5030527098" description="DUF4124 domain-containing protein" evidence="1">
    <location>
        <begin position="18"/>
        <end position="175"/>
    </location>
</feature>
<keyword evidence="4" id="KW-1185">Reference proteome</keyword>
<gene>
    <name evidence="3" type="ORF">HNQ55_003221</name>
</gene>
<feature type="domain" description="DUF4124" evidence="2">
    <location>
        <begin position="16"/>
        <end position="53"/>
    </location>
</feature>
<organism evidence="3 4">
    <name type="scientific">Thalassotalea piscium</name>
    <dbReference type="NCBI Taxonomy" id="1230533"/>
    <lineage>
        <taxon>Bacteria</taxon>
        <taxon>Pseudomonadati</taxon>
        <taxon>Pseudomonadota</taxon>
        <taxon>Gammaproteobacteria</taxon>
        <taxon>Alteromonadales</taxon>
        <taxon>Colwelliaceae</taxon>
        <taxon>Thalassotalea</taxon>
    </lineage>
</organism>
<evidence type="ECO:0000256" key="1">
    <source>
        <dbReference type="SAM" id="SignalP"/>
    </source>
</evidence>
<dbReference type="InterPro" id="IPR025392">
    <property type="entry name" value="DUF4124"/>
</dbReference>
<evidence type="ECO:0000313" key="3">
    <source>
        <dbReference type="EMBL" id="MBB6544688.1"/>
    </source>
</evidence>
<accession>A0A7X0NJS5</accession>